<organism evidence="5 6">
    <name type="scientific">Candidatus Streptococcus faecavium</name>
    <dbReference type="NCBI Taxonomy" id="2838763"/>
    <lineage>
        <taxon>Bacteria</taxon>
        <taxon>Bacillati</taxon>
        <taxon>Bacillota</taxon>
        <taxon>Bacilli</taxon>
        <taxon>Lactobacillales</taxon>
        <taxon>Streptococcaceae</taxon>
        <taxon>Streptococcus</taxon>
    </lineage>
</organism>
<evidence type="ECO:0000313" key="6">
    <source>
        <dbReference type="Proteomes" id="UP000824058"/>
    </source>
</evidence>
<dbReference type="InterPro" id="IPR029058">
    <property type="entry name" value="AB_hydrolase_fold"/>
</dbReference>
<dbReference type="InterPro" id="IPR050309">
    <property type="entry name" value="Type-B_Carboxylest/Lipase"/>
</dbReference>
<dbReference type="Proteomes" id="UP000824058">
    <property type="component" value="Unassembled WGS sequence"/>
</dbReference>
<reference evidence="5" key="2">
    <citation type="submission" date="2021-04" db="EMBL/GenBank/DDBJ databases">
        <authorList>
            <person name="Gilroy R."/>
        </authorList>
    </citation>
    <scope>NUCLEOTIDE SEQUENCE</scope>
    <source>
        <strain evidence="5">ChiBcolR9-63</strain>
    </source>
</reference>
<dbReference type="PANTHER" id="PTHR11559">
    <property type="entry name" value="CARBOXYLESTERASE"/>
    <property type="match status" value="1"/>
</dbReference>
<evidence type="ECO:0000259" key="4">
    <source>
        <dbReference type="Pfam" id="PF00135"/>
    </source>
</evidence>
<evidence type="ECO:0000256" key="1">
    <source>
        <dbReference type="ARBA" id="ARBA00005964"/>
    </source>
</evidence>
<dbReference type="SUPFAM" id="SSF53474">
    <property type="entry name" value="alpha/beta-Hydrolases"/>
    <property type="match status" value="1"/>
</dbReference>
<comment type="similarity">
    <text evidence="1 3">Belongs to the type-B carboxylesterase/lipase family.</text>
</comment>
<dbReference type="AlphaFoldDB" id="A0A9D2JVH5"/>
<proteinExistence type="inferred from homology"/>
<keyword evidence="2 3" id="KW-0378">Hydrolase</keyword>
<dbReference type="PROSITE" id="PS51257">
    <property type="entry name" value="PROKAR_LIPOPROTEIN"/>
    <property type="match status" value="1"/>
</dbReference>
<accession>A0A9D2JVH5</accession>
<sequence length="563" mass="61882">MKKTIMGLIAFSAVLTLTACSHKSTESADTFNQSTTQTIETGNIKGKKDTENNALEWLGVPYAQAERWQAPKEVDKWDDTFDATEHGEKDIQFSNNEVVGSENELNLDIVRPDTDETDLPVLVFLQGGNNQTGHAQEIKGNTLANDLNAVYVSVNYRLGALGFNPLDALKTGSDEENSGNFALLDIAQALDWVEKNIETFGGNKDNVTLAGFSAGGRDVMATLISPTFKGKYDKAISFSGGMTLSDEEESQEIFATAIAPLVVEDGLQPTEEDAKNWLLEDNNEVANYLKNLSADRLAPLMGNAGIRMSVFPHLYKDGTVIPEEGFETETFNDVPLMLVTGTNEFSLFIASDERFAEDFNSGDLFQDEQKQAEFDYSRNYGGQLYRLSNGVDSARKLAGKYNSDIYISEIFYGDDSNVTPQLASTLGAFHGIFKAMLQTPSNYAAFIGEEFDNDGAKDMSSDFKAYLKNFLASGNPNDKNLVNWPKWSEQSEVLSISATENAKDIKAATDSETASDILEKMQADTTLSEGVKNELNTTVLSGRWFSAPLDEIYSSQEEQVVKN</sequence>
<dbReference type="Gene3D" id="3.40.50.1820">
    <property type="entry name" value="alpha/beta hydrolase"/>
    <property type="match status" value="1"/>
</dbReference>
<feature type="signal peptide" evidence="3">
    <location>
        <begin position="1"/>
        <end position="19"/>
    </location>
</feature>
<dbReference type="GO" id="GO:0016787">
    <property type="term" value="F:hydrolase activity"/>
    <property type="evidence" value="ECO:0007669"/>
    <property type="project" value="UniProtKB-KW"/>
</dbReference>
<dbReference type="EMBL" id="DXBD01000048">
    <property type="protein sequence ID" value="HIZ68183.1"/>
    <property type="molecule type" value="Genomic_DNA"/>
</dbReference>
<feature type="domain" description="Carboxylesterase type B" evidence="4">
    <location>
        <begin position="35"/>
        <end position="356"/>
    </location>
</feature>
<dbReference type="EC" id="3.1.1.-" evidence="3"/>
<dbReference type="Pfam" id="PF00135">
    <property type="entry name" value="COesterase"/>
    <property type="match status" value="1"/>
</dbReference>
<protein>
    <recommendedName>
        <fullName evidence="3">Carboxylic ester hydrolase</fullName>
        <ecNumber evidence="3">3.1.1.-</ecNumber>
    </recommendedName>
</protein>
<feature type="chain" id="PRO_5039760996" description="Carboxylic ester hydrolase" evidence="3">
    <location>
        <begin position="20"/>
        <end position="563"/>
    </location>
</feature>
<evidence type="ECO:0000313" key="5">
    <source>
        <dbReference type="EMBL" id="HIZ68183.1"/>
    </source>
</evidence>
<reference evidence="5" key="1">
    <citation type="journal article" date="2021" name="PeerJ">
        <title>Extensive microbial diversity within the chicken gut microbiome revealed by metagenomics and culture.</title>
        <authorList>
            <person name="Gilroy R."/>
            <person name="Ravi A."/>
            <person name="Getino M."/>
            <person name="Pursley I."/>
            <person name="Horton D.L."/>
            <person name="Alikhan N.F."/>
            <person name="Baker D."/>
            <person name="Gharbi K."/>
            <person name="Hall N."/>
            <person name="Watson M."/>
            <person name="Adriaenssens E.M."/>
            <person name="Foster-Nyarko E."/>
            <person name="Jarju S."/>
            <person name="Secka A."/>
            <person name="Antonio M."/>
            <person name="Oren A."/>
            <person name="Chaudhuri R.R."/>
            <person name="La Ragione R."/>
            <person name="Hildebrand F."/>
            <person name="Pallen M.J."/>
        </authorList>
    </citation>
    <scope>NUCLEOTIDE SEQUENCE</scope>
    <source>
        <strain evidence="5">ChiBcolR9-63</strain>
    </source>
</reference>
<comment type="caution">
    <text evidence="5">The sequence shown here is derived from an EMBL/GenBank/DDBJ whole genome shotgun (WGS) entry which is preliminary data.</text>
</comment>
<keyword evidence="3" id="KW-0732">Signal</keyword>
<dbReference type="InterPro" id="IPR019826">
    <property type="entry name" value="Carboxylesterase_B_AS"/>
</dbReference>
<dbReference type="PROSITE" id="PS00122">
    <property type="entry name" value="CARBOXYLESTERASE_B_1"/>
    <property type="match status" value="1"/>
</dbReference>
<name>A0A9D2JVH5_9STRE</name>
<gene>
    <name evidence="5" type="ORF">H9965_07025</name>
</gene>
<evidence type="ECO:0000256" key="3">
    <source>
        <dbReference type="RuleBase" id="RU361235"/>
    </source>
</evidence>
<dbReference type="InterPro" id="IPR002018">
    <property type="entry name" value="CarbesteraseB"/>
</dbReference>
<evidence type="ECO:0000256" key="2">
    <source>
        <dbReference type="ARBA" id="ARBA00022801"/>
    </source>
</evidence>